<dbReference type="EC" id="1.17.7.3" evidence="7"/>
<dbReference type="GO" id="GO:0046429">
    <property type="term" value="F:4-hydroxy-3-methylbut-2-en-1-yl diphosphate synthase activity (ferredoxin)"/>
    <property type="evidence" value="ECO:0007669"/>
    <property type="project" value="UniProtKB-UniRule"/>
</dbReference>
<dbReference type="InterPro" id="IPR058578">
    <property type="entry name" value="IspG_TIM"/>
</dbReference>
<comment type="cofactor">
    <cofactor evidence="7">
        <name>[4Fe-4S] cluster</name>
        <dbReference type="ChEBI" id="CHEBI:49883"/>
    </cofactor>
    <text evidence="7">Binds 1 [4Fe-4S] cluster.</text>
</comment>
<evidence type="ECO:0000256" key="7">
    <source>
        <dbReference type="HAMAP-Rule" id="MF_00159"/>
    </source>
</evidence>
<dbReference type="GO" id="GO:0005506">
    <property type="term" value="F:iron ion binding"/>
    <property type="evidence" value="ECO:0007669"/>
    <property type="project" value="InterPro"/>
</dbReference>
<organism evidence="10">
    <name type="scientific">candidate division WOR-3 bacterium</name>
    <dbReference type="NCBI Taxonomy" id="2052148"/>
    <lineage>
        <taxon>Bacteria</taxon>
        <taxon>Bacteria division WOR-3</taxon>
    </lineage>
</organism>
<protein>
    <recommendedName>
        <fullName evidence="7">4-hydroxy-3-methylbut-2-en-1-yl diphosphate synthase (flavodoxin)</fullName>
        <ecNumber evidence="7">1.17.7.3</ecNumber>
    </recommendedName>
    <alternativeName>
        <fullName evidence="7">1-hydroxy-2-methyl-2-(E)-butenyl 4-diphosphate synthase</fullName>
    </alternativeName>
</protein>
<evidence type="ECO:0000256" key="1">
    <source>
        <dbReference type="ARBA" id="ARBA00022485"/>
    </source>
</evidence>
<gene>
    <name evidence="7" type="primary">ispG</name>
    <name evidence="10" type="ORF">ENF18_06410</name>
</gene>
<dbReference type="NCBIfam" id="NF001540">
    <property type="entry name" value="PRK00366.1"/>
    <property type="match status" value="1"/>
</dbReference>
<feature type="domain" description="IspG TIM-barrel" evidence="8">
    <location>
        <begin position="4"/>
        <end position="241"/>
    </location>
</feature>
<evidence type="ECO:0000313" key="10">
    <source>
        <dbReference type="EMBL" id="HDI83407.1"/>
    </source>
</evidence>
<dbReference type="Gene3D" id="3.30.413.10">
    <property type="entry name" value="Sulfite Reductase Hemoprotein, domain 1"/>
    <property type="match status" value="1"/>
</dbReference>
<comment type="catalytic activity">
    <reaction evidence="7">
        <text>(2E)-4-hydroxy-3-methylbut-2-enyl diphosphate + oxidized [flavodoxin] + H2O + 2 H(+) = 2-C-methyl-D-erythritol 2,4-cyclic diphosphate + reduced [flavodoxin]</text>
        <dbReference type="Rhea" id="RHEA:43604"/>
        <dbReference type="Rhea" id="RHEA-COMP:10622"/>
        <dbReference type="Rhea" id="RHEA-COMP:10623"/>
        <dbReference type="ChEBI" id="CHEBI:15377"/>
        <dbReference type="ChEBI" id="CHEBI:15378"/>
        <dbReference type="ChEBI" id="CHEBI:57618"/>
        <dbReference type="ChEBI" id="CHEBI:58210"/>
        <dbReference type="ChEBI" id="CHEBI:58483"/>
        <dbReference type="ChEBI" id="CHEBI:128753"/>
        <dbReference type="EC" id="1.17.7.3"/>
    </reaction>
</comment>
<dbReference type="InterPro" id="IPR058579">
    <property type="entry name" value="IspG_C"/>
</dbReference>
<evidence type="ECO:0000256" key="5">
    <source>
        <dbReference type="ARBA" id="ARBA00023014"/>
    </source>
</evidence>
<dbReference type="PIRSF" id="PIRSF004640">
    <property type="entry name" value="IspG"/>
    <property type="match status" value="1"/>
</dbReference>
<keyword evidence="4 7" id="KW-0408">Iron</keyword>
<proteinExistence type="inferred from homology"/>
<dbReference type="SUPFAM" id="SSF51717">
    <property type="entry name" value="Dihydropteroate synthetase-like"/>
    <property type="match status" value="1"/>
</dbReference>
<dbReference type="UniPathway" id="UPA00056">
    <property type="reaction ID" value="UER00096"/>
</dbReference>
<dbReference type="GO" id="GO:0141197">
    <property type="term" value="F:4-hydroxy-3-methylbut-2-enyl-diphosphate synthase activity (flavodoxin)"/>
    <property type="evidence" value="ECO:0007669"/>
    <property type="project" value="UniProtKB-EC"/>
</dbReference>
<dbReference type="GO" id="GO:0019288">
    <property type="term" value="P:isopentenyl diphosphate biosynthetic process, methylerythritol 4-phosphate pathway"/>
    <property type="evidence" value="ECO:0007669"/>
    <property type="project" value="UniProtKB-UniRule"/>
</dbReference>
<feature type="binding site" evidence="7">
    <location>
        <position position="259"/>
    </location>
    <ligand>
        <name>[4Fe-4S] cluster</name>
        <dbReference type="ChEBI" id="CHEBI:49883"/>
    </ligand>
</feature>
<keyword evidence="3 7" id="KW-0560">Oxidoreductase</keyword>
<feature type="binding site" evidence="7">
    <location>
        <position position="301"/>
    </location>
    <ligand>
        <name>[4Fe-4S] cluster</name>
        <dbReference type="ChEBI" id="CHEBI:49883"/>
    </ligand>
</feature>
<dbReference type="Pfam" id="PF26540">
    <property type="entry name" value="GcpE_C"/>
    <property type="match status" value="1"/>
</dbReference>
<name>A0A7C0VAY7_UNCW3</name>
<comment type="similarity">
    <text evidence="7">Belongs to the IspG family.</text>
</comment>
<accession>A0A7C0VAY7</accession>
<evidence type="ECO:0000256" key="2">
    <source>
        <dbReference type="ARBA" id="ARBA00022723"/>
    </source>
</evidence>
<feature type="domain" description="IspG C-terminal" evidence="9">
    <location>
        <begin position="255"/>
        <end position="342"/>
    </location>
</feature>
<dbReference type="GO" id="GO:0016114">
    <property type="term" value="P:terpenoid biosynthetic process"/>
    <property type="evidence" value="ECO:0007669"/>
    <property type="project" value="InterPro"/>
</dbReference>
<comment type="caution">
    <text evidence="10">The sequence shown here is derived from an EMBL/GenBank/DDBJ whole genome shotgun (WGS) entry which is preliminary data.</text>
</comment>
<comment type="pathway">
    <text evidence="7">Isoprenoid biosynthesis; isopentenyl diphosphate biosynthesis via DXP pathway; isopentenyl diphosphate from 1-deoxy-D-xylulose 5-phosphate: step 5/6.</text>
</comment>
<evidence type="ECO:0000259" key="8">
    <source>
        <dbReference type="Pfam" id="PF04551"/>
    </source>
</evidence>
<evidence type="ECO:0000259" key="9">
    <source>
        <dbReference type="Pfam" id="PF26540"/>
    </source>
</evidence>
<dbReference type="EMBL" id="DQWE01000302">
    <property type="protein sequence ID" value="HDI83407.1"/>
    <property type="molecule type" value="Genomic_DNA"/>
</dbReference>
<keyword evidence="2 7" id="KW-0479">Metal-binding</keyword>
<sequence length="355" mass="39060">MVRKKVRIGGLVIGPGEPVRVQSMTSTHTEDIKGTVNQIRELEKAGCEIVRVAVPDFESAEAIREIKKQINIPLVADIHFDYRLAIKAVEAGADKIRINPGNIGSDWKVREVVKACKERDIPIRVGANSGSLKKELRRKMPVEDALVESVREEVKILEDMGFDNIVVSIKASDVGVFIRANQKAHREFQYPFHIGVTEAGPVPQGIVKSSIGIGFLLMNGIGDTIRVSLTADPVEEIEVAYDILASTGIRKVYPEIISCPTCGRMEIDLLKLIEKVKPLWEGLKLPLKIAVMGCAVNGPGEAREADIGIAGGRGYGLIFRKGEIIKSVPEVDLYNEFKRELQKLIREVENAHEGG</sequence>
<feature type="binding site" evidence="7">
    <location>
        <position position="262"/>
    </location>
    <ligand>
        <name>[4Fe-4S] cluster</name>
        <dbReference type="ChEBI" id="CHEBI:49883"/>
    </ligand>
</feature>
<dbReference type="InterPro" id="IPR004588">
    <property type="entry name" value="IspG_bac-typ"/>
</dbReference>
<keyword evidence="1 7" id="KW-0004">4Fe-4S</keyword>
<comment type="function">
    <text evidence="7">Converts 2C-methyl-D-erythritol 2,4-cyclodiphosphate (ME-2,4cPP) into 1-hydroxy-2-methyl-2-(E)-butenyl 4-diphosphate.</text>
</comment>
<dbReference type="Pfam" id="PF04551">
    <property type="entry name" value="GcpE"/>
    <property type="match status" value="1"/>
</dbReference>
<dbReference type="InterPro" id="IPR011005">
    <property type="entry name" value="Dihydropteroate_synth-like_sf"/>
</dbReference>
<dbReference type="SUPFAM" id="SSF56014">
    <property type="entry name" value="Nitrite and sulphite reductase 4Fe-4S domain-like"/>
    <property type="match status" value="1"/>
</dbReference>
<feature type="binding site" evidence="7">
    <location>
        <position position="294"/>
    </location>
    <ligand>
        <name>[4Fe-4S] cluster</name>
        <dbReference type="ChEBI" id="CHEBI:49883"/>
    </ligand>
</feature>
<reference evidence="10" key="1">
    <citation type="journal article" date="2020" name="mSystems">
        <title>Genome- and Community-Level Interaction Insights into Carbon Utilization and Element Cycling Functions of Hydrothermarchaeota in Hydrothermal Sediment.</title>
        <authorList>
            <person name="Zhou Z."/>
            <person name="Liu Y."/>
            <person name="Xu W."/>
            <person name="Pan J."/>
            <person name="Luo Z.H."/>
            <person name="Li M."/>
        </authorList>
    </citation>
    <scope>NUCLEOTIDE SEQUENCE [LARGE SCALE GENOMIC DNA]</scope>
    <source>
        <strain evidence="10">HyVt-102</strain>
    </source>
</reference>
<keyword evidence="6 7" id="KW-0414">Isoprene biosynthesis</keyword>
<dbReference type="Proteomes" id="UP000885847">
    <property type="component" value="Unassembled WGS sequence"/>
</dbReference>
<keyword evidence="5 7" id="KW-0411">Iron-sulfur</keyword>
<dbReference type="AlphaFoldDB" id="A0A7C0VAY7"/>
<dbReference type="PANTHER" id="PTHR30454">
    <property type="entry name" value="4-HYDROXY-3-METHYLBUT-2-EN-1-YL DIPHOSPHATE SYNTHASE"/>
    <property type="match status" value="1"/>
</dbReference>
<dbReference type="NCBIfam" id="TIGR00612">
    <property type="entry name" value="ispG_gcpE"/>
    <property type="match status" value="1"/>
</dbReference>
<evidence type="ECO:0000256" key="3">
    <source>
        <dbReference type="ARBA" id="ARBA00023002"/>
    </source>
</evidence>
<dbReference type="InterPro" id="IPR016425">
    <property type="entry name" value="IspG_bac"/>
</dbReference>
<evidence type="ECO:0000256" key="6">
    <source>
        <dbReference type="ARBA" id="ARBA00023229"/>
    </source>
</evidence>
<dbReference type="FunFam" id="3.20.20.20:FF:000001">
    <property type="entry name" value="4-hydroxy-3-methylbut-2-en-1-yl diphosphate synthase (flavodoxin)"/>
    <property type="match status" value="1"/>
</dbReference>
<dbReference type="HAMAP" id="MF_00159">
    <property type="entry name" value="IspG"/>
    <property type="match status" value="1"/>
</dbReference>
<dbReference type="InterPro" id="IPR045854">
    <property type="entry name" value="NO2/SO3_Rdtase_4Fe4S_sf"/>
</dbReference>
<dbReference type="GO" id="GO:0051539">
    <property type="term" value="F:4 iron, 4 sulfur cluster binding"/>
    <property type="evidence" value="ECO:0007669"/>
    <property type="project" value="UniProtKB-UniRule"/>
</dbReference>
<dbReference type="Gene3D" id="3.20.20.20">
    <property type="entry name" value="Dihydropteroate synthase-like"/>
    <property type="match status" value="1"/>
</dbReference>
<evidence type="ECO:0000256" key="4">
    <source>
        <dbReference type="ARBA" id="ARBA00023004"/>
    </source>
</evidence>
<dbReference type="PANTHER" id="PTHR30454:SF0">
    <property type="entry name" value="4-HYDROXY-3-METHYLBUT-2-EN-1-YL DIPHOSPHATE SYNTHASE (FERREDOXIN), CHLOROPLASTIC"/>
    <property type="match status" value="1"/>
</dbReference>